<dbReference type="Gene3D" id="2.30.29.30">
    <property type="entry name" value="Pleckstrin-homology domain (PH domain)/Phosphotyrosine-binding domain (PTB)"/>
    <property type="match status" value="1"/>
</dbReference>
<feature type="region of interest" description="Disordered" evidence="6">
    <location>
        <begin position="206"/>
        <end position="238"/>
    </location>
</feature>
<evidence type="ECO:0000256" key="6">
    <source>
        <dbReference type="SAM" id="MobiDB-lite"/>
    </source>
</evidence>
<feature type="compositionally biased region" description="Polar residues" evidence="6">
    <location>
        <begin position="208"/>
        <end position="226"/>
    </location>
</feature>
<feature type="region of interest" description="Disordered" evidence="6">
    <location>
        <begin position="1"/>
        <end position="42"/>
    </location>
</feature>
<evidence type="ECO:0000256" key="2">
    <source>
        <dbReference type="ARBA" id="ARBA00022473"/>
    </source>
</evidence>
<dbReference type="Proteomes" id="UP000807504">
    <property type="component" value="Unassembled WGS sequence"/>
</dbReference>
<dbReference type="GO" id="GO:0030154">
    <property type="term" value="P:cell differentiation"/>
    <property type="evidence" value="ECO:0007669"/>
    <property type="project" value="UniProtKB-KW"/>
</dbReference>
<feature type="compositionally biased region" description="Low complexity" evidence="6">
    <location>
        <begin position="19"/>
        <end position="34"/>
    </location>
</feature>
<keyword evidence="5" id="KW-0221">Differentiation</keyword>
<feature type="compositionally biased region" description="Basic and acidic residues" evidence="6">
    <location>
        <begin position="355"/>
        <end position="367"/>
    </location>
</feature>
<feature type="region of interest" description="Disordered" evidence="6">
    <location>
        <begin position="547"/>
        <end position="687"/>
    </location>
</feature>
<comment type="subcellular location">
    <subcellularLocation>
        <location evidence="1">Cytoplasm</location>
    </subcellularLocation>
</comment>
<dbReference type="InterPro" id="IPR048561">
    <property type="entry name" value="Dab_PTB"/>
</dbReference>
<feature type="compositionally biased region" description="Pro residues" evidence="6">
    <location>
        <begin position="583"/>
        <end position="611"/>
    </location>
</feature>
<feature type="compositionally biased region" description="Low complexity" evidence="6">
    <location>
        <begin position="732"/>
        <end position="768"/>
    </location>
</feature>
<protein>
    <submittedName>
        <fullName evidence="8">Protein disabled like protein</fullName>
    </submittedName>
</protein>
<dbReference type="PROSITE" id="PS01179">
    <property type="entry name" value="PID"/>
    <property type="match status" value="1"/>
</dbReference>
<dbReference type="EMBL" id="JABXBU010001863">
    <property type="protein sequence ID" value="KAF8781990.1"/>
    <property type="molecule type" value="Genomic_DNA"/>
</dbReference>
<accession>A0A8T0EV52</accession>
<name>A0A8T0EV52_ARGBR</name>
<feature type="compositionally biased region" description="Polar residues" evidence="6">
    <location>
        <begin position="548"/>
        <end position="560"/>
    </location>
</feature>
<feature type="region of interest" description="Disordered" evidence="6">
    <location>
        <begin position="709"/>
        <end position="771"/>
    </location>
</feature>
<dbReference type="SMART" id="SM00462">
    <property type="entry name" value="PTB"/>
    <property type="match status" value="1"/>
</dbReference>
<reference evidence="8" key="2">
    <citation type="submission" date="2020-06" db="EMBL/GenBank/DDBJ databases">
        <authorList>
            <person name="Sheffer M."/>
        </authorList>
    </citation>
    <scope>NUCLEOTIDE SEQUENCE</scope>
</reference>
<sequence>MKSNKENVKLGEERDKTRSSYSELPEAEEASPSKVVKKDTLKKKKENREIRILRRNKTLKERNDPNRFSGDGINFKAKIIGTERVLDARGNRMCQGALQRLKAAVKTSGDHKQKIILNISLNGIMIKDEKSGELLHHHPIHKISFISQDTNDNRAFGYVFGSPQTGHEFFGIKTEKIASQVVLTLRDLFLTALELKKKELEEHREEVAQSQVQSESNELPSQSEIVSNGVPENGAEKPNSSILYSNIISLPEENSNEIGKENVCCSEPVVDTLLDLQFTMDSLEQGISQMDHSIASAASQALSFSEDDISESSGSSLPTPFQFKLDKLSSLYQETLSLSSRSSSTSDHNLCPPENKMEDSEPTKRDLSVSVSSDQSIETTSLDNGFPVSSIGSTSNISASSQIVEDKYAVFLDIDALPSIFDNPQIVQASSLNEKKEDFDSVPQTSKFEEPFFNEAKTSTPVVFAELDPLGNQPFVDKKDFFQELKNPPKKILKDLVTGADLFPSTVENEVFVSTTAHVDNSQAPAPVLLNPFVDNGLVAPNLPPRTVTPSCIPNDSSNTTDEKLPDVKNPFNPFVSEDYRDVPPPSSPPPPPPPRLPTMSPPPPPRPPSRSAPTQPLPKRKSPFTTAAQSWFSFDQDSVSRSIPEPEFDGFAPPLPSPARKFPADPVLRKMSSTSNSPASPRRIANCSPVGEVCKVLSRHESLMQEIEAPVGLKDSPPLPPKPGTLLRPPASFSGSSGSAVESSSGGHSSSSLVFSSSDDGRIGSSSEALFTSSTENSDVFAAHNGSSIELSPDSIFRRKSDPFADEFFLSLPKKSAQESSCHANGVDK</sequence>
<gene>
    <name evidence="8" type="ORF">HNY73_012328</name>
</gene>
<proteinExistence type="predicted"/>
<dbReference type="OrthoDB" id="10069833at2759"/>
<feature type="region of interest" description="Disordered" evidence="6">
    <location>
        <begin position="339"/>
        <end position="375"/>
    </location>
</feature>
<keyword evidence="9" id="KW-1185">Reference proteome</keyword>
<dbReference type="PANTHER" id="PTHR47695">
    <property type="entry name" value="PID DOMAIN-CONTAINING PROTEIN"/>
    <property type="match status" value="1"/>
</dbReference>
<reference evidence="8" key="1">
    <citation type="journal article" date="2020" name="bioRxiv">
        <title>Chromosome-level reference genome of the European wasp spider Argiope bruennichi: a resource for studies on range expansion and evolutionary adaptation.</title>
        <authorList>
            <person name="Sheffer M.M."/>
            <person name="Hoppe A."/>
            <person name="Krehenwinkel H."/>
            <person name="Uhl G."/>
            <person name="Kuss A.W."/>
            <person name="Jensen L."/>
            <person name="Jensen C."/>
            <person name="Gillespie R.G."/>
            <person name="Hoff K.J."/>
            <person name="Prost S."/>
        </authorList>
    </citation>
    <scope>NUCLEOTIDE SEQUENCE</scope>
</reference>
<dbReference type="AlphaFoldDB" id="A0A8T0EV52"/>
<feature type="domain" description="PID" evidence="7">
    <location>
        <begin position="70"/>
        <end position="202"/>
    </location>
</feature>
<evidence type="ECO:0000259" key="7">
    <source>
        <dbReference type="PROSITE" id="PS01179"/>
    </source>
</evidence>
<dbReference type="SUPFAM" id="SSF50729">
    <property type="entry name" value="PH domain-like"/>
    <property type="match status" value="1"/>
</dbReference>
<dbReference type="PANTHER" id="PTHR47695:SF3">
    <property type="entry name" value="PID DOMAIN-CONTAINING PROTEIN"/>
    <property type="match status" value="1"/>
</dbReference>
<evidence type="ECO:0000256" key="3">
    <source>
        <dbReference type="ARBA" id="ARBA00022490"/>
    </source>
</evidence>
<organism evidence="8 9">
    <name type="scientific">Argiope bruennichi</name>
    <name type="common">Wasp spider</name>
    <name type="synonym">Aranea bruennichi</name>
    <dbReference type="NCBI Taxonomy" id="94029"/>
    <lineage>
        <taxon>Eukaryota</taxon>
        <taxon>Metazoa</taxon>
        <taxon>Ecdysozoa</taxon>
        <taxon>Arthropoda</taxon>
        <taxon>Chelicerata</taxon>
        <taxon>Arachnida</taxon>
        <taxon>Araneae</taxon>
        <taxon>Araneomorphae</taxon>
        <taxon>Entelegynae</taxon>
        <taxon>Araneoidea</taxon>
        <taxon>Araneidae</taxon>
        <taxon>Argiope</taxon>
    </lineage>
</organism>
<dbReference type="InterPro" id="IPR011993">
    <property type="entry name" value="PH-like_dom_sf"/>
</dbReference>
<evidence type="ECO:0000313" key="9">
    <source>
        <dbReference type="Proteomes" id="UP000807504"/>
    </source>
</evidence>
<dbReference type="CDD" id="cd01215">
    <property type="entry name" value="PTB_Dab"/>
    <property type="match status" value="1"/>
</dbReference>
<dbReference type="OMA" id="LDLQFTM"/>
<evidence type="ECO:0000256" key="5">
    <source>
        <dbReference type="ARBA" id="ARBA00022782"/>
    </source>
</evidence>
<keyword evidence="3" id="KW-0963">Cytoplasm</keyword>
<evidence type="ECO:0000256" key="1">
    <source>
        <dbReference type="ARBA" id="ARBA00004496"/>
    </source>
</evidence>
<keyword evidence="2" id="KW-0217">Developmental protein</keyword>
<feature type="compositionally biased region" description="Polar residues" evidence="6">
    <location>
        <begin position="624"/>
        <end position="642"/>
    </location>
</feature>
<dbReference type="InterPro" id="IPR006020">
    <property type="entry name" value="PTB/PI_dom"/>
</dbReference>
<dbReference type="GO" id="GO:0005737">
    <property type="term" value="C:cytoplasm"/>
    <property type="evidence" value="ECO:0007669"/>
    <property type="project" value="UniProtKB-SubCell"/>
</dbReference>
<evidence type="ECO:0000313" key="8">
    <source>
        <dbReference type="EMBL" id="KAF8781990.1"/>
    </source>
</evidence>
<evidence type="ECO:0000256" key="4">
    <source>
        <dbReference type="ARBA" id="ARBA00022553"/>
    </source>
</evidence>
<feature type="compositionally biased region" description="Basic and acidic residues" evidence="6">
    <location>
        <begin position="1"/>
        <end position="18"/>
    </location>
</feature>
<dbReference type="Pfam" id="PF00640">
    <property type="entry name" value="PID"/>
    <property type="match status" value="1"/>
</dbReference>
<keyword evidence="4" id="KW-0597">Phosphoprotein</keyword>
<comment type="caution">
    <text evidence="8">The sequence shown here is derived from an EMBL/GenBank/DDBJ whole genome shotgun (WGS) entry which is preliminary data.</text>
</comment>